<name>A0A6A6TTX3_9PEZI</name>
<dbReference type="PANTHER" id="PTHR38795:SF1">
    <property type="entry name" value="DUF6604 DOMAIN-CONTAINING PROTEIN"/>
    <property type="match status" value="1"/>
</dbReference>
<dbReference type="InterPro" id="IPR016864">
    <property type="entry name" value="UCP028035"/>
</dbReference>
<dbReference type="InterPro" id="IPR046539">
    <property type="entry name" value="DUF6604"/>
</dbReference>
<evidence type="ECO:0000313" key="4">
    <source>
        <dbReference type="Proteomes" id="UP000799302"/>
    </source>
</evidence>
<dbReference type="Proteomes" id="UP000799302">
    <property type="component" value="Unassembled WGS sequence"/>
</dbReference>
<gene>
    <name evidence="3" type="ORF">BT63DRAFT_430638</name>
</gene>
<feature type="domain" description="DUF6604" evidence="2">
    <location>
        <begin position="13"/>
        <end position="134"/>
    </location>
</feature>
<feature type="compositionally biased region" description="Basic residues" evidence="1">
    <location>
        <begin position="31"/>
        <end position="53"/>
    </location>
</feature>
<dbReference type="PIRSF" id="PIRSF028035">
    <property type="entry name" value="UCP028035"/>
    <property type="match status" value="1"/>
</dbReference>
<evidence type="ECO:0000256" key="1">
    <source>
        <dbReference type="SAM" id="MobiDB-lite"/>
    </source>
</evidence>
<dbReference type="EMBL" id="MU004247">
    <property type="protein sequence ID" value="KAF2663210.1"/>
    <property type="molecule type" value="Genomic_DNA"/>
</dbReference>
<proteinExistence type="predicted"/>
<dbReference type="PANTHER" id="PTHR38795">
    <property type="entry name" value="DUF6604 DOMAIN-CONTAINING PROTEIN"/>
    <property type="match status" value="1"/>
</dbReference>
<evidence type="ECO:0000259" key="2">
    <source>
        <dbReference type="Pfam" id="PF20253"/>
    </source>
</evidence>
<feature type="region of interest" description="Disordered" evidence="1">
    <location>
        <begin position="794"/>
        <end position="816"/>
    </location>
</feature>
<feature type="compositionally biased region" description="Acidic residues" evidence="1">
    <location>
        <begin position="1"/>
        <end position="20"/>
    </location>
</feature>
<sequence length="816" mass="93307">MLNVNDEEEKEDASDEEDEPTSNATGSRPMTKPRSKAKKRKGGKKKGKPKFKPAAKESNLDGVPLESYRIIDDEDGIVTEYLMSLYSFVHQWIELRDYIQKVWRQVSYQSLNSAVAAEVSSLAIAMVKKAQNQIWIDFPNHENYYTIMNTITRGDIEKAQSNYGLVLHRIGPDGKTSEKVQQVNVDLKEQFSIHTYQTLLAFVKDFQNTRTGKPTKSMLAEIKNWDPNFNLQQANNEQRLKWRRAYTINWLYDLVNVFASIVTQRISMQGQKIVLEKVDWSPNGPWDDHRRLYGLNEFAGEITWLAMQTPGTDIQQKILPHTVFQLQCIVDSLATSRGWTLHPLRGHVLYPPARRFRPRRDVDLFMDRENKRPNHGYCHGVDILKQLYNKDAALHRNPARHEASAGLLTIFRQDFINWLGASKYQSGLTNVPPSRFTNTNSNGLWEYSPALCGFGLMEALDLSFTMGLTLMDRIPEPLCLIHLHNLLVQKGYIIQPVGFYATMAELYPEAFFADGKAPTSNFQEAFRAHCSRPRARGQNARRSMSNYTNFSRILNQMENDNFKTKSLLRIFREAGWDADRVSEADIPIMSILWMLRIGQIKLITDPATGEKVLPDTELVRRSKAKLPEKALLQITGIWEKQAKQQDEPIPEELMKTLMKDMAGYKTGPAYKGPGGMRDLTGSQLLDFLKLDFVSDICGSRPLSSLNYVWAKNLFFLAFTGIERRLEEVQNPMWKMAYQTSSMAGEKRLSLTTMILSEQDEECLEIIADVLTDPRAGFMQFIYWEDLHDDYSSGGLDPDSEDPIGDDPRNGSLCTVM</sequence>
<evidence type="ECO:0000313" key="3">
    <source>
        <dbReference type="EMBL" id="KAF2663210.1"/>
    </source>
</evidence>
<accession>A0A6A6TTX3</accession>
<dbReference type="Pfam" id="PF20253">
    <property type="entry name" value="DUF6604"/>
    <property type="match status" value="1"/>
</dbReference>
<keyword evidence="4" id="KW-1185">Reference proteome</keyword>
<dbReference type="AlphaFoldDB" id="A0A6A6TTX3"/>
<organism evidence="3 4">
    <name type="scientific">Microthyrium microscopicum</name>
    <dbReference type="NCBI Taxonomy" id="703497"/>
    <lineage>
        <taxon>Eukaryota</taxon>
        <taxon>Fungi</taxon>
        <taxon>Dikarya</taxon>
        <taxon>Ascomycota</taxon>
        <taxon>Pezizomycotina</taxon>
        <taxon>Dothideomycetes</taxon>
        <taxon>Dothideomycetes incertae sedis</taxon>
        <taxon>Microthyriales</taxon>
        <taxon>Microthyriaceae</taxon>
        <taxon>Microthyrium</taxon>
    </lineage>
</organism>
<protein>
    <recommendedName>
        <fullName evidence="2">DUF6604 domain-containing protein</fullName>
    </recommendedName>
</protein>
<feature type="region of interest" description="Disordered" evidence="1">
    <location>
        <begin position="1"/>
        <end position="58"/>
    </location>
</feature>
<reference evidence="3" key="1">
    <citation type="journal article" date="2020" name="Stud. Mycol.">
        <title>101 Dothideomycetes genomes: a test case for predicting lifestyles and emergence of pathogens.</title>
        <authorList>
            <person name="Haridas S."/>
            <person name="Albert R."/>
            <person name="Binder M."/>
            <person name="Bloem J."/>
            <person name="Labutti K."/>
            <person name="Salamov A."/>
            <person name="Andreopoulos B."/>
            <person name="Baker S."/>
            <person name="Barry K."/>
            <person name="Bills G."/>
            <person name="Bluhm B."/>
            <person name="Cannon C."/>
            <person name="Castanera R."/>
            <person name="Culley D."/>
            <person name="Daum C."/>
            <person name="Ezra D."/>
            <person name="Gonzalez J."/>
            <person name="Henrissat B."/>
            <person name="Kuo A."/>
            <person name="Liang C."/>
            <person name="Lipzen A."/>
            <person name="Lutzoni F."/>
            <person name="Magnuson J."/>
            <person name="Mondo S."/>
            <person name="Nolan M."/>
            <person name="Ohm R."/>
            <person name="Pangilinan J."/>
            <person name="Park H.-J."/>
            <person name="Ramirez L."/>
            <person name="Alfaro M."/>
            <person name="Sun H."/>
            <person name="Tritt A."/>
            <person name="Yoshinaga Y."/>
            <person name="Zwiers L.-H."/>
            <person name="Turgeon B."/>
            <person name="Goodwin S."/>
            <person name="Spatafora J."/>
            <person name="Crous P."/>
            <person name="Grigoriev I."/>
        </authorList>
    </citation>
    <scope>NUCLEOTIDE SEQUENCE</scope>
    <source>
        <strain evidence="3">CBS 115976</strain>
    </source>
</reference>
<dbReference type="OrthoDB" id="5339038at2759"/>